<protein>
    <submittedName>
        <fullName evidence="2">Uncharacterized protein</fullName>
    </submittedName>
</protein>
<name>A0A5B0SJN6_PUCGR</name>
<dbReference type="EMBL" id="VDEP01000004">
    <property type="protein sequence ID" value="KAA1138010.1"/>
    <property type="molecule type" value="Genomic_DNA"/>
</dbReference>
<evidence type="ECO:0000313" key="2">
    <source>
        <dbReference type="EMBL" id="KAA1138010.1"/>
    </source>
</evidence>
<reference evidence="2 3" key="1">
    <citation type="submission" date="2019-05" db="EMBL/GenBank/DDBJ databases">
        <title>Emergence of the Ug99 lineage of the wheat stem rust pathogen through somatic hybridization.</title>
        <authorList>
            <person name="Li F."/>
            <person name="Upadhyaya N.M."/>
            <person name="Sperschneider J."/>
            <person name="Matny O."/>
            <person name="Nguyen-Phuc H."/>
            <person name="Mago R."/>
            <person name="Raley C."/>
            <person name="Miller M.E."/>
            <person name="Silverstein K.A.T."/>
            <person name="Henningsen E."/>
            <person name="Hirsch C.D."/>
            <person name="Visser B."/>
            <person name="Pretorius Z.A."/>
            <person name="Steffenson B.J."/>
            <person name="Schwessinger B."/>
            <person name="Dodds P.N."/>
            <person name="Figueroa M."/>
        </authorList>
    </citation>
    <scope>NUCLEOTIDE SEQUENCE [LARGE SCALE GENOMIC DNA]</scope>
    <source>
        <strain evidence="2 3">Ug99</strain>
    </source>
</reference>
<organism evidence="2 3">
    <name type="scientific">Puccinia graminis f. sp. tritici</name>
    <dbReference type="NCBI Taxonomy" id="56615"/>
    <lineage>
        <taxon>Eukaryota</taxon>
        <taxon>Fungi</taxon>
        <taxon>Dikarya</taxon>
        <taxon>Basidiomycota</taxon>
        <taxon>Pucciniomycotina</taxon>
        <taxon>Pucciniomycetes</taxon>
        <taxon>Pucciniales</taxon>
        <taxon>Pucciniaceae</taxon>
        <taxon>Puccinia</taxon>
    </lineage>
</organism>
<accession>A0A5B0SJN6</accession>
<feature type="region of interest" description="Disordered" evidence="1">
    <location>
        <begin position="76"/>
        <end position="98"/>
    </location>
</feature>
<sequence>MRTVAHKRGGSTWGNDPILLVISQSDSLVYGRCRADRSPRKSEAEVTHLPQAEGYSPGLTCKACCVSKKPFTTASMDTGELGAVPSRTPMNTAHAGVGKRQATLCADGRVQ</sequence>
<dbReference type="AlphaFoldDB" id="A0A5B0SJN6"/>
<evidence type="ECO:0000256" key="1">
    <source>
        <dbReference type="SAM" id="MobiDB-lite"/>
    </source>
</evidence>
<gene>
    <name evidence="2" type="ORF">PGTUg99_022498</name>
</gene>
<evidence type="ECO:0000313" key="3">
    <source>
        <dbReference type="Proteomes" id="UP000325313"/>
    </source>
</evidence>
<comment type="caution">
    <text evidence="2">The sequence shown here is derived from an EMBL/GenBank/DDBJ whole genome shotgun (WGS) entry which is preliminary data.</text>
</comment>
<proteinExistence type="predicted"/>
<dbReference type="Proteomes" id="UP000325313">
    <property type="component" value="Unassembled WGS sequence"/>
</dbReference>